<dbReference type="AlphaFoldDB" id="A0A8K0E390"/>
<comment type="similarity">
    <text evidence="2 6">Belongs to the multi antimicrobial extrusion (MATE) (TC 2.A.66.1) family.</text>
</comment>
<dbReference type="PANTHER" id="PTHR11206">
    <property type="entry name" value="MULTIDRUG RESISTANCE PROTEIN"/>
    <property type="match status" value="1"/>
</dbReference>
<evidence type="ECO:0000313" key="8">
    <source>
        <dbReference type="Proteomes" id="UP000796880"/>
    </source>
</evidence>
<comment type="subcellular location">
    <subcellularLocation>
        <location evidence="1">Membrane</location>
        <topology evidence="1">Multi-pass membrane protein</topology>
    </subcellularLocation>
</comment>
<evidence type="ECO:0000256" key="2">
    <source>
        <dbReference type="ARBA" id="ARBA00010199"/>
    </source>
</evidence>
<dbReference type="GO" id="GO:0015297">
    <property type="term" value="F:antiporter activity"/>
    <property type="evidence" value="ECO:0007669"/>
    <property type="project" value="InterPro"/>
</dbReference>
<organism evidence="7 8">
    <name type="scientific">Rhamnella rubrinervis</name>
    <dbReference type="NCBI Taxonomy" id="2594499"/>
    <lineage>
        <taxon>Eukaryota</taxon>
        <taxon>Viridiplantae</taxon>
        <taxon>Streptophyta</taxon>
        <taxon>Embryophyta</taxon>
        <taxon>Tracheophyta</taxon>
        <taxon>Spermatophyta</taxon>
        <taxon>Magnoliopsida</taxon>
        <taxon>eudicotyledons</taxon>
        <taxon>Gunneridae</taxon>
        <taxon>Pentapetalae</taxon>
        <taxon>rosids</taxon>
        <taxon>fabids</taxon>
        <taxon>Rosales</taxon>
        <taxon>Rhamnaceae</taxon>
        <taxon>rhamnoid group</taxon>
        <taxon>Rhamneae</taxon>
        <taxon>Rhamnella</taxon>
    </lineage>
</organism>
<keyword evidence="3 6" id="KW-0812">Transmembrane</keyword>
<comment type="caution">
    <text evidence="6">Lacks conserved residue(s) required for the propagation of feature annotation.</text>
</comment>
<feature type="transmembrane region" description="Helical" evidence="6">
    <location>
        <begin position="268"/>
        <end position="293"/>
    </location>
</feature>
<sequence length="548" mass="60121">MEIERQKLCQSTSLDNKELGVAHEVLGNERLCVNGYRKNEIIEEVKKQLWLAGPLIAVSLLQRFIQVISLMFVGHLGALSLSAASMADSFVSMTSLSFLVGMASALDTLCGQSYGAKQYHMLGILMQRAMFFQLLICIPLAIIVSKTTYVLNLVGQNAEIAAEAGQYANYLIPGLFAFAILSCQIRFLRTQNLVFPMMLVTGFTTLVHSFMCWILVFKLELGNKGPALAYSISYWINVFLLAGYMKFSPSCANTWTGFSMEAFHNIVPFLRLAVPSALMTCLKFWSFEVMIFLSGKLPNPKLETSVFAISIRVANEVGAGRPRAAILAIIVATVMSVSQCIFVGAVLILTRKTLGYAYSSEIEVVKYVATLLPIISIGDFLDSFQCILSGIVKGCGWQKIGAYVNLGSYYIVGIPTTFLLAFVLHLGVQLTALRQLPTALRKLPMALLTTTDPPLTSYCPQPTSSALRQLPRPPGNFSDLRLTSSGVSQPTLTSQLPHLSPASYGLRHLPRPRQLPLTWPTSAFQPLPARPSNLDLRLPLTHETASTS</sequence>
<keyword evidence="5 6" id="KW-0472">Membrane</keyword>
<dbReference type="NCBIfam" id="TIGR00797">
    <property type="entry name" value="matE"/>
    <property type="match status" value="1"/>
</dbReference>
<evidence type="ECO:0000256" key="5">
    <source>
        <dbReference type="ARBA" id="ARBA00023136"/>
    </source>
</evidence>
<accession>A0A8K0E390</accession>
<evidence type="ECO:0000313" key="7">
    <source>
        <dbReference type="EMBL" id="KAF3438630.1"/>
    </source>
</evidence>
<feature type="transmembrane region" description="Helical" evidence="6">
    <location>
        <begin position="228"/>
        <end position="247"/>
    </location>
</feature>
<feature type="transmembrane region" description="Helical" evidence="6">
    <location>
        <begin position="195"/>
        <end position="216"/>
    </location>
</feature>
<proteinExistence type="inferred from homology"/>
<dbReference type="InterPro" id="IPR002528">
    <property type="entry name" value="MATE_fam"/>
</dbReference>
<dbReference type="GO" id="GO:0042910">
    <property type="term" value="F:xenobiotic transmembrane transporter activity"/>
    <property type="evidence" value="ECO:0007669"/>
    <property type="project" value="InterPro"/>
</dbReference>
<feature type="transmembrane region" description="Helical" evidence="6">
    <location>
        <begin position="90"/>
        <end position="110"/>
    </location>
</feature>
<name>A0A8K0E390_9ROSA</name>
<keyword evidence="8" id="KW-1185">Reference proteome</keyword>
<evidence type="ECO:0000256" key="6">
    <source>
        <dbReference type="RuleBase" id="RU004914"/>
    </source>
</evidence>
<feature type="transmembrane region" description="Helical" evidence="6">
    <location>
        <begin position="64"/>
        <end position="84"/>
    </location>
</feature>
<dbReference type="GO" id="GO:1990961">
    <property type="term" value="P:xenobiotic detoxification by transmembrane export across the plasma membrane"/>
    <property type="evidence" value="ECO:0007669"/>
    <property type="project" value="InterPro"/>
</dbReference>
<dbReference type="GO" id="GO:0016020">
    <property type="term" value="C:membrane"/>
    <property type="evidence" value="ECO:0007669"/>
    <property type="project" value="UniProtKB-SubCell"/>
</dbReference>
<keyword evidence="4 6" id="KW-1133">Transmembrane helix</keyword>
<dbReference type="CDD" id="cd13132">
    <property type="entry name" value="MATE_eukaryotic"/>
    <property type="match status" value="1"/>
</dbReference>
<dbReference type="Pfam" id="PF01554">
    <property type="entry name" value="MatE"/>
    <property type="match status" value="2"/>
</dbReference>
<dbReference type="OrthoDB" id="2126698at2759"/>
<feature type="transmembrane region" description="Helical" evidence="6">
    <location>
        <begin position="324"/>
        <end position="349"/>
    </location>
</feature>
<evidence type="ECO:0000256" key="3">
    <source>
        <dbReference type="ARBA" id="ARBA00022692"/>
    </source>
</evidence>
<gene>
    <name evidence="7" type="ORF">FNV43_RR21393</name>
</gene>
<evidence type="ECO:0000256" key="4">
    <source>
        <dbReference type="ARBA" id="ARBA00022989"/>
    </source>
</evidence>
<feature type="transmembrane region" description="Helical" evidence="6">
    <location>
        <begin position="409"/>
        <end position="428"/>
    </location>
</feature>
<protein>
    <recommendedName>
        <fullName evidence="6">Protein DETOXIFICATION</fullName>
    </recommendedName>
    <alternativeName>
        <fullName evidence="6">Multidrug and toxic compound extrusion protein</fullName>
    </alternativeName>
</protein>
<dbReference type="Proteomes" id="UP000796880">
    <property type="component" value="Unassembled WGS sequence"/>
</dbReference>
<dbReference type="EMBL" id="VOIH02000009">
    <property type="protein sequence ID" value="KAF3438630.1"/>
    <property type="molecule type" value="Genomic_DNA"/>
</dbReference>
<feature type="transmembrane region" description="Helical" evidence="6">
    <location>
        <begin position="131"/>
        <end position="150"/>
    </location>
</feature>
<reference evidence="7" key="1">
    <citation type="submission" date="2020-03" db="EMBL/GenBank/DDBJ databases">
        <title>A high-quality chromosome-level genome assembly of a woody plant with both climbing and erect habits, Rhamnella rubrinervis.</title>
        <authorList>
            <person name="Lu Z."/>
            <person name="Yang Y."/>
            <person name="Zhu X."/>
            <person name="Sun Y."/>
        </authorList>
    </citation>
    <scope>NUCLEOTIDE SEQUENCE</scope>
    <source>
        <strain evidence="7">BYM</strain>
        <tissue evidence="7">Leaf</tissue>
    </source>
</reference>
<evidence type="ECO:0000256" key="1">
    <source>
        <dbReference type="ARBA" id="ARBA00004141"/>
    </source>
</evidence>
<feature type="transmembrane region" description="Helical" evidence="6">
    <location>
        <begin position="170"/>
        <end position="188"/>
    </location>
</feature>
<dbReference type="InterPro" id="IPR045069">
    <property type="entry name" value="MATE_euk"/>
</dbReference>
<comment type="caution">
    <text evidence="7">The sequence shown here is derived from an EMBL/GenBank/DDBJ whole genome shotgun (WGS) entry which is preliminary data.</text>
</comment>